<dbReference type="InParanoid" id="A0A1X2GZS9"/>
<sequence>EHLLVKDFDVTKAFHELRLSICDHKWKLSFENHIHTAMAASYVLLLSEDPQSEDIAKYFTEEQLKATIVHIDNKYRIKKPRLPTQTAIKILEVIEDVTQGTTSREDAIIRLFSLRLPENENNFKNSIIQLMRKLLRQSITEDTNEHELCTS</sequence>
<reference evidence="1 2" key="1">
    <citation type="submission" date="2016-07" db="EMBL/GenBank/DDBJ databases">
        <title>Pervasive Adenine N6-methylation of Active Genes in Fungi.</title>
        <authorList>
            <consortium name="DOE Joint Genome Institute"/>
            <person name="Mondo S.J."/>
            <person name="Dannebaum R.O."/>
            <person name="Kuo R.C."/>
            <person name="Labutti K."/>
            <person name="Haridas S."/>
            <person name="Kuo A."/>
            <person name="Salamov A."/>
            <person name="Ahrendt S.R."/>
            <person name="Lipzen A."/>
            <person name="Sullivan W."/>
            <person name="Andreopoulos W.B."/>
            <person name="Clum A."/>
            <person name="Lindquist E."/>
            <person name="Daum C."/>
            <person name="Ramamoorthy G.K."/>
            <person name="Gryganskyi A."/>
            <person name="Culley D."/>
            <person name="Magnuson J.K."/>
            <person name="James T.Y."/>
            <person name="O'Malley M.A."/>
            <person name="Stajich J.E."/>
            <person name="Spatafora J.W."/>
            <person name="Visel A."/>
            <person name="Grigoriev I.V."/>
        </authorList>
    </citation>
    <scope>NUCLEOTIDE SEQUENCE [LARGE SCALE GENOMIC DNA]</scope>
    <source>
        <strain evidence="1 2">NRRL 2496</strain>
    </source>
</reference>
<gene>
    <name evidence="1" type="ORF">BCR43DRAFT_447227</name>
</gene>
<proteinExistence type="predicted"/>
<dbReference type="OrthoDB" id="2276822at2759"/>
<dbReference type="AlphaFoldDB" id="A0A1X2GZS9"/>
<protein>
    <submittedName>
        <fullName evidence="1">Uncharacterized protein</fullName>
    </submittedName>
</protein>
<evidence type="ECO:0000313" key="2">
    <source>
        <dbReference type="Proteomes" id="UP000242180"/>
    </source>
</evidence>
<accession>A0A1X2GZS9</accession>
<dbReference type="EMBL" id="MCGN01000012">
    <property type="protein sequence ID" value="ORY90331.1"/>
    <property type="molecule type" value="Genomic_DNA"/>
</dbReference>
<comment type="caution">
    <text evidence="1">The sequence shown here is derived from an EMBL/GenBank/DDBJ whole genome shotgun (WGS) entry which is preliminary data.</text>
</comment>
<keyword evidence="2" id="KW-1185">Reference proteome</keyword>
<evidence type="ECO:0000313" key="1">
    <source>
        <dbReference type="EMBL" id="ORY90331.1"/>
    </source>
</evidence>
<dbReference type="Proteomes" id="UP000242180">
    <property type="component" value="Unassembled WGS sequence"/>
</dbReference>
<organism evidence="1 2">
    <name type="scientific">Syncephalastrum racemosum</name>
    <name type="common">Filamentous fungus</name>
    <dbReference type="NCBI Taxonomy" id="13706"/>
    <lineage>
        <taxon>Eukaryota</taxon>
        <taxon>Fungi</taxon>
        <taxon>Fungi incertae sedis</taxon>
        <taxon>Mucoromycota</taxon>
        <taxon>Mucoromycotina</taxon>
        <taxon>Mucoromycetes</taxon>
        <taxon>Mucorales</taxon>
        <taxon>Syncephalastraceae</taxon>
        <taxon>Syncephalastrum</taxon>
    </lineage>
</organism>
<name>A0A1X2GZS9_SYNRA</name>
<feature type="non-terminal residue" evidence="1">
    <location>
        <position position="1"/>
    </location>
</feature>